<keyword evidence="2" id="KW-1133">Transmembrane helix</keyword>
<dbReference type="Proteomes" id="UP001597260">
    <property type="component" value="Unassembled WGS sequence"/>
</dbReference>
<keyword evidence="2" id="KW-0472">Membrane</keyword>
<evidence type="ECO:0000256" key="1">
    <source>
        <dbReference type="SAM" id="MobiDB-lite"/>
    </source>
</evidence>
<proteinExistence type="predicted"/>
<comment type="caution">
    <text evidence="3">The sequence shown here is derived from an EMBL/GenBank/DDBJ whole genome shotgun (WGS) entry which is preliminary data.</text>
</comment>
<feature type="region of interest" description="Disordered" evidence="1">
    <location>
        <begin position="1"/>
        <end position="60"/>
    </location>
</feature>
<evidence type="ECO:0000313" key="3">
    <source>
        <dbReference type="EMBL" id="MFD1325196.1"/>
    </source>
</evidence>
<gene>
    <name evidence="3" type="ORF">ACFQ4H_29325</name>
</gene>
<sequence>MSTQAPSRQQQTQQRPDWELSERQDRDMRDMPTRPMPAQGMAPRPADHVHPSPAPGTETKSSLKSTELWIYLAAVAGVLIASQVVGRNSTGVDIFRADNAWFMITLLTIGYLVSRGLAKAGSAWRGSADRR</sequence>
<dbReference type="EMBL" id="JBHTMP010000070">
    <property type="protein sequence ID" value="MFD1325196.1"/>
    <property type="molecule type" value="Genomic_DNA"/>
</dbReference>
<reference evidence="4" key="1">
    <citation type="journal article" date="2019" name="Int. J. Syst. Evol. Microbiol.">
        <title>The Global Catalogue of Microorganisms (GCM) 10K type strain sequencing project: providing services to taxonomists for standard genome sequencing and annotation.</title>
        <authorList>
            <consortium name="The Broad Institute Genomics Platform"/>
            <consortium name="The Broad Institute Genome Sequencing Center for Infectious Disease"/>
            <person name="Wu L."/>
            <person name="Ma J."/>
        </authorList>
    </citation>
    <scope>NUCLEOTIDE SEQUENCE [LARGE SCALE GENOMIC DNA]</scope>
    <source>
        <strain evidence="4">JCM 31037</strain>
    </source>
</reference>
<keyword evidence="2" id="KW-0812">Transmembrane</keyword>
<protein>
    <submittedName>
        <fullName evidence="3">Uncharacterized protein</fullName>
    </submittedName>
</protein>
<organism evidence="3 4">
    <name type="scientific">Micromonospora sonneratiae</name>
    <dbReference type="NCBI Taxonomy" id="1184706"/>
    <lineage>
        <taxon>Bacteria</taxon>
        <taxon>Bacillati</taxon>
        <taxon>Actinomycetota</taxon>
        <taxon>Actinomycetes</taxon>
        <taxon>Micromonosporales</taxon>
        <taxon>Micromonosporaceae</taxon>
        <taxon>Micromonospora</taxon>
    </lineage>
</organism>
<evidence type="ECO:0000256" key="2">
    <source>
        <dbReference type="SAM" id="Phobius"/>
    </source>
</evidence>
<feature type="compositionally biased region" description="Basic and acidic residues" evidence="1">
    <location>
        <begin position="16"/>
        <end position="32"/>
    </location>
</feature>
<feature type="transmembrane region" description="Helical" evidence="2">
    <location>
        <begin position="68"/>
        <end position="85"/>
    </location>
</feature>
<keyword evidence="4" id="KW-1185">Reference proteome</keyword>
<feature type="compositionally biased region" description="Low complexity" evidence="1">
    <location>
        <begin position="1"/>
        <end position="15"/>
    </location>
</feature>
<accession>A0ABW3YP89</accession>
<evidence type="ECO:0000313" key="4">
    <source>
        <dbReference type="Proteomes" id="UP001597260"/>
    </source>
</evidence>
<name>A0ABW3YP89_9ACTN</name>
<dbReference type="RefSeq" id="WP_377577120.1">
    <property type="nucleotide sequence ID" value="NZ_JBHTMP010000070.1"/>
</dbReference>
<feature type="transmembrane region" description="Helical" evidence="2">
    <location>
        <begin position="100"/>
        <end position="118"/>
    </location>
</feature>